<accession>A0A845QC43</accession>
<dbReference type="GeneID" id="300655310"/>
<dbReference type="InterPro" id="IPR023801">
    <property type="entry name" value="His_deacetylse_dom"/>
</dbReference>
<evidence type="ECO:0000313" key="4">
    <source>
        <dbReference type="Proteomes" id="UP000470384"/>
    </source>
</evidence>
<dbReference type="PANTHER" id="PTHR10625:SF10">
    <property type="entry name" value="HISTONE DEACETYLASE HDAC1"/>
    <property type="match status" value="1"/>
</dbReference>
<feature type="domain" description="Histone deacetylase" evidence="2">
    <location>
        <begin position="20"/>
        <end position="306"/>
    </location>
</feature>
<gene>
    <name evidence="3" type="ORF">GTQ45_10500</name>
</gene>
<organism evidence="3 4">
    <name type="scientific">Pyruvatibacter mobilis</name>
    <dbReference type="NCBI Taxonomy" id="1712261"/>
    <lineage>
        <taxon>Bacteria</taxon>
        <taxon>Pseudomonadati</taxon>
        <taxon>Pseudomonadota</taxon>
        <taxon>Alphaproteobacteria</taxon>
        <taxon>Hyphomicrobiales</taxon>
        <taxon>Parvibaculaceae</taxon>
        <taxon>Pyruvatibacter</taxon>
    </lineage>
</organism>
<name>A0A845QC43_9HYPH</name>
<dbReference type="EMBL" id="WXYQ01000007">
    <property type="protein sequence ID" value="NBG96162.1"/>
    <property type="molecule type" value="Genomic_DNA"/>
</dbReference>
<reference evidence="3 4" key="1">
    <citation type="journal article" date="2016" name="Int. J. Syst. Evol. Microbiol.">
        <title>Pyruvatibacter mobilis gen. nov., sp. nov., a marine bacterium from the culture broth of Picochlorum sp. 122.</title>
        <authorList>
            <person name="Wang G."/>
            <person name="Tang M."/>
            <person name="Wu H."/>
            <person name="Dai S."/>
            <person name="Li T."/>
            <person name="Chen C."/>
            <person name="He H."/>
            <person name="Fan J."/>
            <person name="Xiang W."/>
            <person name="Li X."/>
        </authorList>
    </citation>
    <scope>NUCLEOTIDE SEQUENCE [LARGE SCALE GENOMIC DNA]</scope>
    <source>
        <strain evidence="3 4">GYP-11</strain>
    </source>
</reference>
<dbReference type="Proteomes" id="UP000470384">
    <property type="component" value="Unassembled WGS sequence"/>
</dbReference>
<proteinExistence type="inferred from homology"/>
<dbReference type="Pfam" id="PF00850">
    <property type="entry name" value="Hist_deacetyl"/>
    <property type="match status" value="1"/>
</dbReference>
<dbReference type="InterPro" id="IPR000286">
    <property type="entry name" value="HDACs"/>
</dbReference>
<dbReference type="InterPro" id="IPR023696">
    <property type="entry name" value="Ureohydrolase_dom_sf"/>
</dbReference>
<dbReference type="InterPro" id="IPR037138">
    <property type="entry name" value="His_deacetylse_dom_sf"/>
</dbReference>
<sequence>MTTALITHPDCDLHAPPEKHPERVARIAAVLSALDGPEFDALTRLRARPVTSDQLLRVHPHNHLAAMDEAVPQDGYSFIDADTVMAPGTLTAAHLSAGAAVQAVDLVMAGDARNVFCAMRPPGHHAEPETAMGFCFFSNAAIAARHAQAVHGLERVAVVDFDVHHGNGTEAAFFHEPTLFYASTHQHPLYPGTGAADVTGVADNILNVPLPPHADGAMMRAAYEEKILPALDRFAPQLLIISAGFDGHLADPLAQMELTDEDFAWMTQQLCAVAARHCEGRLISLLEGGYDLDALGSATAAHLRALMAA</sequence>
<comment type="caution">
    <text evidence="3">The sequence shown here is derived from an EMBL/GenBank/DDBJ whole genome shotgun (WGS) entry which is preliminary data.</text>
</comment>
<dbReference type="GO" id="GO:0040029">
    <property type="term" value="P:epigenetic regulation of gene expression"/>
    <property type="evidence" value="ECO:0007669"/>
    <property type="project" value="TreeGrafter"/>
</dbReference>
<dbReference type="RefSeq" id="WP_160588206.1">
    <property type="nucleotide sequence ID" value="NZ_BMHN01000001.1"/>
</dbReference>
<protein>
    <submittedName>
        <fullName evidence="3">Histone deacetylase family protein</fullName>
    </submittedName>
</protein>
<dbReference type="AlphaFoldDB" id="A0A845QC43"/>
<dbReference type="PRINTS" id="PR01270">
    <property type="entry name" value="HDASUPER"/>
</dbReference>
<dbReference type="GO" id="GO:0004407">
    <property type="term" value="F:histone deacetylase activity"/>
    <property type="evidence" value="ECO:0007669"/>
    <property type="project" value="TreeGrafter"/>
</dbReference>
<evidence type="ECO:0000313" key="3">
    <source>
        <dbReference type="EMBL" id="NBG96162.1"/>
    </source>
</evidence>
<keyword evidence="4" id="KW-1185">Reference proteome</keyword>
<comment type="similarity">
    <text evidence="1">Belongs to the histone deacetylase family.</text>
</comment>
<dbReference type="OrthoDB" id="9808367at2"/>
<dbReference type="PANTHER" id="PTHR10625">
    <property type="entry name" value="HISTONE DEACETYLASE HDAC1-RELATED"/>
    <property type="match status" value="1"/>
</dbReference>
<dbReference type="CDD" id="cd11599">
    <property type="entry name" value="HDAC_classII_2"/>
    <property type="match status" value="1"/>
</dbReference>
<evidence type="ECO:0000256" key="1">
    <source>
        <dbReference type="ARBA" id="ARBA00005947"/>
    </source>
</evidence>
<evidence type="ECO:0000259" key="2">
    <source>
        <dbReference type="Pfam" id="PF00850"/>
    </source>
</evidence>
<dbReference type="Gene3D" id="3.40.800.20">
    <property type="entry name" value="Histone deacetylase domain"/>
    <property type="match status" value="1"/>
</dbReference>
<dbReference type="SUPFAM" id="SSF52768">
    <property type="entry name" value="Arginase/deacetylase"/>
    <property type="match status" value="1"/>
</dbReference>